<evidence type="ECO:0000256" key="1">
    <source>
        <dbReference type="SAM" id="MobiDB-lite"/>
    </source>
</evidence>
<keyword evidence="2" id="KW-0732">Signal</keyword>
<dbReference type="Proteomes" id="UP000011115">
    <property type="component" value="Unassembled WGS sequence"/>
</dbReference>
<organism evidence="3 4">
    <name type="scientific">Solanum tuberosum</name>
    <name type="common">Potato</name>
    <dbReference type="NCBI Taxonomy" id="4113"/>
    <lineage>
        <taxon>Eukaryota</taxon>
        <taxon>Viridiplantae</taxon>
        <taxon>Streptophyta</taxon>
        <taxon>Embryophyta</taxon>
        <taxon>Tracheophyta</taxon>
        <taxon>Spermatophyta</taxon>
        <taxon>Magnoliopsida</taxon>
        <taxon>eudicotyledons</taxon>
        <taxon>Gunneridae</taxon>
        <taxon>Pentapetalae</taxon>
        <taxon>asterids</taxon>
        <taxon>lamiids</taxon>
        <taxon>Solanales</taxon>
        <taxon>Solanaceae</taxon>
        <taxon>Solanoideae</taxon>
        <taxon>Solaneae</taxon>
        <taxon>Solanum</taxon>
    </lineage>
</organism>
<proteinExistence type="predicted"/>
<dbReference type="HOGENOM" id="CLU_029307_2_0_1"/>
<dbReference type="InParanoid" id="M1DIZ3"/>
<dbReference type="PaxDb" id="4113-PGSC0003DMT400089814"/>
<reference evidence="3" key="2">
    <citation type="submission" date="2015-06" db="UniProtKB">
        <authorList>
            <consortium name="EnsemblPlants"/>
        </authorList>
    </citation>
    <scope>IDENTIFICATION</scope>
    <source>
        <strain evidence="3">DM1-3 516 R44</strain>
    </source>
</reference>
<evidence type="ECO:0008006" key="5">
    <source>
        <dbReference type="Google" id="ProtNLM"/>
    </source>
</evidence>
<evidence type="ECO:0000313" key="4">
    <source>
        <dbReference type="Proteomes" id="UP000011115"/>
    </source>
</evidence>
<name>M1DIZ3_SOLTU</name>
<evidence type="ECO:0000313" key="3">
    <source>
        <dbReference type="EnsemblPlants" id="PGSC0003DMT400089814"/>
    </source>
</evidence>
<reference evidence="4" key="1">
    <citation type="journal article" date="2011" name="Nature">
        <title>Genome sequence and analysis of the tuber crop potato.</title>
        <authorList>
            <consortium name="The Potato Genome Sequencing Consortium"/>
        </authorList>
    </citation>
    <scope>NUCLEOTIDE SEQUENCE [LARGE SCALE GENOMIC DNA]</scope>
    <source>
        <strain evidence="4">cv. DM1-3 516 R44</strain>
    </source>
</reference>
<evidence type="ECO:0000256" key="2">
    <source>
        <dbReference type="SAM" id="SignalP"/>
    </source>
</evidence>
<feature type="signal peptide" evidence="2">
    <location>
        <begin position="1"/>
        <end position="22"/>
    </location>
</feature>
<dbReference type="AlphaFoldDB" id="M1DIZ3"/>
<keyword evidence="4" id="KW-1185">Reference proteome</keyword>
<sequence>MRAKQSRISISFSVLVIALCKRARVPRDAKKDVEVVPTTSTNIRRIEAEYLKDQAEKKQKEAVATRSIPTETSLPTPTPWPSGMTVATATLADPPGSFVAALPHRPTAAVVSREPISQASLIRIGQLAKSADCQAANIETSIPGMIQAALDETVKPLSTTVDALAARIVVCGHDQGATKEVIALKAAIAELKKYVDYLKFIDMSMIFGIVEIPDVPEMPQTTTGHGDGVEQTAES</sequence>
<dbReference type="Gramene" id="PGSC0003DMT400089814">
    <property type="protein sequence ID" value="PGSC0003DMT400089814"/>
    <property type="gene ID" value="PGSC0003DMG400039385"/>
</dbReference>
<accession>M1DIZ3</accession>
<protein>
    <recommendedName>
        <fullName evidence="5">Polyprotein protein</fullName>
    </recommendedName>
</protein>
<feature type="chain" id="PRO_5005358252" description="Polyprotein protein" evidence="2">
    <location>
        <begin position="23"/>
        <end position="235"/>
    </location>
</feature>
<dbReference type="EnsemblPlants" id="PGSC0003DMT400089814">
    <property type="protein sequence ID" value="PGSC0003DMT400089814"/>
    <property type="gene ID" value="PGSC0003DMG400039385"/>
</dbReference>
<feature type="region of interest" description="Disordered" evidence="1">
    <location>
        <begin position="55"/>
        <end position="81"/>
    </location>
</feature>